<protein>
    <submittedName>
        <fullName evidence="2">Uncharacterized protein</fullName>
    </submittedName>
</protein>
<feature type="compositionally biased region" description="Gly residues" evidence="1">
    <location>
        <begin position="301"/>
        <end position="310"/>
    </location>
</feature>
<evidence type="ECO:0000313" key="2">
    <source>
        <dbReference type="EMBL" id="KAF2033691.1"/>
    </source>
</evidence>
<feature type="compositionally biased region" description="Low complexity" evidence="1">
    <location>
        <begin position="161"/>
        <end position="175"/>
    </location>
</feature>
<feature type="region of interest" description="Disordered" evidence="1">
    <location>
        <begin position="152"/>
        <end position="310"/>
    </location>
</feature>
<feature type="region of interest" description="Disordered" evidence="1">
    <location>
        <begin position="1"/>
        <end position="58"/>
    </location>
</feature>
<evidence type="ECO:0000256" key="1">
    <source>
        <dbReference type="SAM" id="MobiDB-lite"/>
    </source>
</evidence>
<feature type="compositionally biased region" description="Gly residues" evidence="1">
    <location>
        <begin position="185"/>
        <end position="196"/>
    </location>
</feature>
<dbReference type="AlphaFoldDB" id="A0A9P4LND7"/>
<accession>A0A9P4LND7</accession>
<comment type="caution">
    <text evidence="2">The sequence shown here is derived from an EMBL/GenBank/DDBJ whole genome shotgun (WGS) entry which is preliminary data.</text>
</comment>
<evidence type="ECO:0000313" key="3">
    <source>
        <dbReference type="Proteomes" id="UP000799777"/>
    </source>
</evidence>
<proteinExistence type="predicted"/>
<name>A0A9P4LND7_9PLEO</name>
<organism evidence="2 3">
    <name type="scientific">Setomelanomma holmii</name>
    <dbReference type="NCBI Taxonomy" id="210430"/>
    <lineage>
        <taxon>Eukaryota</taxon>
        <taxon>Fungi</taxon>
        <taxon>Dikarya</taxon>
        <taxon>Ascomycota</taxon>
        <taxon>Pezizomycotina</taxon>
        <taxon>Dothideomycetes</taxon>
        <taxon>Pleosporomycetidae</taxon>
        <taxon>Pleosporales</taxon>
        <taxon>Pleosporineae</taxon>
        <taxon>Phaeosphaeriaceae</taxon>
        <taxon>Setomelanomma</taxon>
    </lineage>
</organism>
<dbReference type="EMBL" id="ML978165">
    <property type="protein sequence ID" value="KAF2033691.1"/>
    <property type="molecule type" value="Genomic_DNA"/>
</dbReference>
<feature type="compositionally biased region" description="Pro residues" evidence="1">
    <location>
        <begin position="203"/>
        <end position="220"/>
    </location>
</feature>
<sequence>MASATGSSSPPPPPGGGPGKGFGPSHNISKVNIPPNGDGSSTEKVKYSYDLERDPNKQPQYVIRPISRLDPWVCTTESDARYYAQGGQQVFHSHNGQPVTNWNLRPLAGVQPNTAFYVQDERRVKLSRVKVEQGFAVHGNFLGEENVMGADNAGVEEPDFSGSVVSSGTTEGASSYGKPPPTSSIGGGSIGMGRSGNIGSPVRSPPRSQPISPRSPPPGPAFGSHPRHASGASGHARQASGTVSTPHRRGISSDLSSPLRPGSRGSGSARSPKDFQSFEDVMKSPSSGRGKGRDFGSGNRSSGGGGGSTA</sequence>
<reference evidence="2" key="1">
    <citation type="journal article" date="2020" name="Stud. Mycol.">
        <title>101 Dothideomycetes genomes: a test case for predicting lifestyles and emergence of pathogens.</title>
        <authorList>
            <person name="Haridas S."/>
            <person name="Albert R."/>
            <person name="Binder M."/>
            <person name="Bloem J."/>
            <person name="Labutti K."/>
            <person name="Salamov A."/>
            <person name="Andreopoulos B."/>
            <person name="Baker S."/>
            <person name="Barry K."/>
            <person name="Bills G."/>
            <person name="Bluhm B."/>
            <person name="Cannon C."/>
            <person name="Castanera R."/>
            <person name="Culley D."/>
            <person name="Daum C."/>
            <person name="Ezra D."/>
            <person name="Gonzalez J."/>
            <person name="Henrissat B."/>
            <person name="Kuo A."/>
            <person name="Liang C."/>
            <person name="Lipzen A."/>
            <person name="Lutzoni F."/>
            <person name="Magnuson J."/>
            <person name="Mondo S."/>
            <person name="Nolan M."/>
            <person name="Ohm R."/>
            <person name="Pangilinan J."/>
            <person name="Park H.-J."/>
            <person name="Ramirez L."/>
            <person name="Alfaro M."/>
            <person name="Sun H."/>
            <person name="Tritt A."/>
            <person name="Yoshinaga Y."/>
            <person name="Zwiers L.-H."/>
            <person name="Turgeon B."/>
            <person name="Goodwin S."/>
            <person name="Spatafora J."/>
            <person name="Crous P."/>
            <person name="Grigoriev I."/>
        </authorList>
    </citation>
    <scope>NUCLEOTIDE SEQUENCE</scope>
    <source>
        <strain evidence="2">CBS 110217</strain>
    </source>
</reference>
<gene>
    <name evidence="2" type="ORF">EK21DRAFT_108821</name>
</gene>
<dbReference type="Proteomes" id="UP000799777">
    <property type="component" value="Unassembled WGS sequence"/>
</dbReference>
<feature type="compositionally biased region" description="Basic and acidic residues" evidence="1">
    <location>
        <begin position="41"/>
        <end position="56"/>
    </location>
</feature>
<keyword evidence="3" id="KW-1185">Reference proteome</keyword>
<feature type="compositionally biased region" description="Low complexity" evidence="1">
    <location>
        <begin position="255"/>
        <end position="270"/>
    </location>
</feature>